<dbReference type="Proteomes" id="UP000324800">
    <property type="component" value="Unassembled WGS sequence"/>
</dbReference>
<name>A0A5J4V5V7_9EUKA</name>
<organism evidence="1 2">
    <name type="scientific">Streblomastix strix</name>
    <dbReference type="NCBI Taxonomy" id="222440"/>
    <lineage>
        <taxon>Eukaryota</taxon>
        <taxon>Metamonada</taxon>
        <taxon>Preaxostyla</taxon>
        <taxon>Oxymonadida</taxon>
        <taxon>Streblomastigidae</taxon>
        <taxon>Streblomastix</taxon>
    </lineage>
</organism>
<accession>A0A5J4V5V7</accession>
<gene>
    <name evidence="1" type="ORF">EZS28_026175</name>
</gene>
<dbReference type="EMBL" id="SNRW01009240">
    <property type="protein sequence ID" value="KAA6378296.1"/>
    <property type="molecule type" value="Genomic_DNA"/>
</dbReference>
<comment type="caution">
    <text evidence="1">The sequence shown here is derived from an EMBL/GenBank/DDBJ whole genome shotgun (WGS) entry which is preliminary data.</text>
</comment>
<protein>
    <submittedName>
        <fullName evidence="1">Uncharacterized protein</fullName>
    </submittedName>
</protein>
<evidence type="ECO:0000313" key="1">
    <source>
        <dbReference type="EMBL" id="KAA6378296.1"/>
    </source>
</evidence>
<proteinExistence type="predicted"/>
<feature type="non-terminal residue" evidence="1">
    <location>
        <position position="92"/>
    </location>
</feature>
<evidence type="ECO:0000313" key="2">
    <source>
        <dbReference type="Proteomes" id="UP000324800"/>
    </source>
</evidence>
<sequence>MEIDEQENFVPFLRRATQEELFQAAIEADDDYSETKAKRKAVGNALAQLIGYFNRDVKRNRKLGSIASVRGYITRHPKSGLRVEAEDLDQDK</sequence>
<reference evidence="1 2" key="1">
    <citation type="submission" date="2019-03" db="EMBL/GenBank/DDBJ databases">
        <title>Single cell metagenomics reveals metabolic interactions within the superorganism composed of flagellate Streblomastix strix and complex community of Bacteroidetes bacteria on its surface.</title>
        <authorList>
            <person name="Treitli S.C."/>
            <person name="Kolisko M."/>
            <person name="Husnik F."/>
            <person name="Keeling P."/>
            <person name="Hampl V."/>
        </authorList>
    </citation>
    <scope>NUCLEOTIDE SEQUENCE [LARGE SCALE GENOMIC DNA]</scope>
    <source>
        <strain evidence="1">ST1C</strain>
    </source>
</reference>
<dbReference type="AlphaFoldDB" id="A0A5J4V5V7"/>